<reference evidence="1" key="1">
    <citation type="submission" date="2012-04" db="EMBL/GenBank/DDBJ databases">
        <title>The Genome Sequence of Loa loa.</title>
        <authorList>
            <consortium name="The Broad Institute Genome Sequencing Platform"/>
            <consortium name="Broad Institute Genome Sequencing Center for Infectious Disease"/>
            <person name="Nutman T.B."/>
            <person name="Fink D.L."/>
            <person name="Russ C."/>
            <person name="Young S."/>
            <person name="Zeng Q."/>
            <person name="Gargeya S."/>
            <person name="Alvarado L."/>
            <person name="Berlin A."/>
            <person name="Chapman S.B."/>
            <person name="Chen Z."/>
            <person name="Freedman E."/>
            <person name="Gellesch M."/>
            <person name="Goldberg J."/>
            <person name="Griggs A."/>
            <person name="Gujja S."/>
            <person name="Heilman E.R."/>
            <person name="Heiman D."/>
            <person name="Howarth C."/>
            <person name="Mehta T."/>
            <person name="Neiman D."/>
            <person name="Pearson M."/>
            <person name="Roberts A."/>
            <person name="Saif S."/>
            <person name="Shea T."/>
            <person name="Shenoy N."/>
            <person name="Sisk P."/>
            <person name="Stolte C."/>
            <person name="Sykes S."/>
            <person name="White J."/>
            <person name="Yandava C."/>
            <person name="Haas B."/>
            <person name="Henn M.R."/>
            <person name="Nusbaum C."/>
            <person name="Birren B."/>
        </authorList>
    </citation>
    <scope>NUCLEOTIDE SEQUENCE [LARGE SCALE GENOMIC DNA]</scope>
</reference>
<dbReference type="EMBL" id="JH712409">
    <property type="protein sequence ID" value="EFO27281.1"/>
    <property type="molecule type" value="Genomic_DNA"/>
</dbReference>
<sequence>MYTPKQFGVLTRRKFADDRVDICALKNCQQNDLITQKNRELLKIRQENSVKSKLSNELPLRGMKSGNNKQLPFQLSSLVRSAADMLNLFQRIATEERNTQYIKRITRRQPMQQLQQLPALREFQSGKRLLSTKSLAASNFRDIPIPSVVLKDNHQSKTTADDTVWSELLFGPRGVLTAVFHILDDRRKITTKKRDRTAISKNGNSNSQTIDAYHQSDLSLLPDFLIDDVILQDLSKRTKQNQNQSILQKFFEAFLTGSKGNFDERISNLPEILGICNRLSCGDIYKAIDEFRKSEFFINFQTALQLIQDPKGWEILGDLISNPDLIAQFINGAGAKGDRGRIGNLFGGITRAGKSSRNNSKEIGPEDGDIGIDFSKMVENGNSGYGGEFRKPKKPTAEELPEIAENIDAVDYYNAVETGTDIDGTETIAKPDVIVVTEATTIAPLMQTKVPPMIPDLDLILPEISENIDQIGQTKIIIDASTPTPAKISNRRNVATLRRLRRPYITVTYKPVVTRTTAIRKQAIISSIPITTRHPAWTGTTSTRLIPTTTTRNFREDSDYYAMYYDDVRG</sequence>
<dbReference type="InParanoid" id="A0A1S0U9E3"/>
<protein>
    <submittedName>
        <fullName evidence="1">Uncharacterized protein</fullName>
    </submittedName>
</protein>
<evidence type="ECO:0000313" key="1">
    <source>
        <dbReference type="EMBL" id="EFO27281.1"/>
    </source>
</evidence>
<organism evidence="1">
    <name type="scientific">Loa loa</name>
    <name type="common">Eye worm</name>
    <name type="synonym">Filaria loa</name>
    <dbReference type="NCBI Taxonomy" id="7209"/>
    <lineage>
        <taxon>Eukaryota</taxon>
        <taxon>Metazoa</taxon>
        <taxon>Ecdysozoa</taxon>
        <taxon>Nematoda</taxon>
        <taxon>Chromadorea</taxon>
        <taxon>Rhabditida</taxon>
        <taxon>Spirurina</taxon>
        <taxon>Spiruromorpha</taxon>
        <taxon>Filarioidea</taxon>
        <taxon>Onchocercidae</taxon>
        <taxon>Loa</taxon>
    </lineage>
</organism>
<dbReference type="FunCoup" id="A0A1S0U9E3">
    <property type="interactions" value="71"/>
</dbReference>
<dbReference type="GeneID" id="9938571"/>
<gene>
    <name evidence="1" type="ORF">LOAG_01199</name>
</gene>
<name>A0A1S0U9E3_LOALO</name>
<dbReference type="OMA" id="NDYYAMY"/>
<accession>A0A1S0U9E3</accession>
<dbReference type="OrthoDB" id="5821209at2759"/>
<proteinExistence type="predicted"/>
<dbReference type="CTD" id="9938571"/>
<dbReference type="RefSeq" id="XP_003136787.1">
    <property type="nucleotide sequence ID" value="XM_003136739.1"/>
</dbReference>
<dbReference type="AlphaFoldDB" id="A0A1S0U9E3"/>
<dbReference type="KEGG" id="loa:LOAG_01199"/>